<evidence type="ECO:0000313" key="4">
    <source>
        <dbReference type="EMBL" id="KAJ0207625.1"/>
    </source>
</evidence>
<dbReference type="FunFam" id="1.10.246.20:FF:000003">
    <property type="entry name" value="Mediator of RNA polymerase II transcription subunit 15a"/>
    <property type="match status" value="2"/>
</dbReference>
<dbReference type="EMBL" id="NBSK02000005">
    <property type="protein sequence ID" value="KAJ0207625.1"/>
    <property type="molecule type" value="Genomic_DNA"/>
</dbReference>
<dbReference type="InterPro" id="IPR044661">
    <property type="entry name" value="MED15a/b/c-like"/>
</dbReference>
<sequence length="379" mass="43296">MVGFNFWFQSYTRKWWSSEKTMGLARIYGAKWMFGRDDLEMMGYRVQLLYLQEELGICLVPGDGYKQLEVSAASSFKAKDGEQDRHLPYSGQEGLDELNKIAVRFEEKIYNAATSPVDYLQKISLKMQSMEPSDWRAQLQPDSRQRIVNKIMDTLMRCLPDEGIHELKEMADRLEGDIYTAATTTSQSDYLRKISLKMLTMEARSQKSNYVANSVNPSGSGSQVMQQVNIQGFPLPICVPSYHPQQGQQLFSSQTMHNNIISNGKRAVDDSSFNIMENGEWRAQLQPDSRQRIVNKILDTLKRHLPFSGHEGLNELVKIAVRFEEKIYTAATSQSDYLRMISLKMLSMESRSLQNANMPGIRCGSTFSMTRGLAKRLED</sequence>
<feature type="domain" description="Mediator complex subunit 15 KIX" evidence="3">
    <location>
        <begin position="133"/>
        <end position="209"/>
    </location>
</feature>
<comment type="caution">
    <text evidence="4">The sequence shown here is derived from an EMBL/GenBank/DDBJ whole genome shotgun (WGS) entry which is preliminary data.</text>
</comment>
<dbReference type="GO" id="GO:0005634">
    <property type="term" value="C:nucleus"/>
    <property type="evidence" value="ECO:0007669"/>
    <property type="project" value="UniProtKB-SubCell"/>
</dbReference>
<dbReference type="Gene3D" id="1.10.246.20">
    <property type="entry name" value="Coactivator CBP, KIX domain"/>
    <property type="match status" value="3"/>
</dbReference>
<dbReference type="GO" id="GO:0031490">
    <property type="term" value="F:chromatin DNA binding"/>
    <property type="evidence" value="ECO:0007669"/>
    <property type="project" value="InterPro"/>
</dbReference>
<keyword evidence="2" id="KW-0539">Nucleus</keyword>
<organism evidence="4 5">
    <name type="scientific">Lactuca sativa</name>
    <name type="common">Garden lettuce</name>
    <dbReference type="NCBI Taxonomy" id="4236"/>
    <lineage>
        <taxon>Eukaryota</taxon>
        <taxon>Viridiplantae</taxon>
        <taxon>Streptophyta</taxon>
        <taxon>Embryophyta</taxon>
        <taxon>Tracheophyta</taxon>
        <taxon>Spermatophyta</taxon>
        <taxon>Magnoliopsida</taxon>
        <taxon>eudicotyledons</taxon>
        <taxon>Gunneridae</taxon>
        <taxon>Pentapetalae</taxon>
        <taxon>asterids</taxon>
        <taxon>campanulids</taxon>
        <taxon>Asterales</taxon>
        <taxon>Asteraceae</taxon>
        <taxon>Cichorioideae</taxon>
        <taxon>Cichorieae</taxon>
        <taxon>Lactucinae</taxon>
        <taxon>Lactuca</taxon>
    </lineage>
</organism>
<name>A0A9R1XB09_LACSA</name>
<accession>A0A9R1XB09</accession>
<feature type="domain" description="Mediator complex subunit 15 KIX" evidence="3">
    <location>
        <begin position="85"/>
        <end position="131"/>
    </location>
</feature>
<feature type="domain" description="Mediator complex subunit 15 KIX" evidence="3">
    <location>
        <begin position="279"/>
        <end position="357"/>
    </location>
</feature>
<dbReference type="PANTHER" id="PTHR33137">
    <property type="entry name" value="MEDIATOR OF RNA POLYMERASE II TRANSCRIPTION SUBUNIT 15A-RELATED"/>
    <property type="match status" value="1"/>
</dbReference>
<dbReference type="SUPFAM" id="SSF47040">
    <property type="entry name" value="Kix domain of CBP (creb binding protein)"/>
    <property type="match status" value="2"/>
</dbReference>
<evidence type="ECO:0000259" key="3">
    <source>
        <dbReference type="Pfam" id="PF16987"/>
    </source>
</evidence>
<dbReference type="InterPro" id="IPR036546">
    <property type="entry name" value="MED15_KIX"/>
</dbReference>
<keyword evidence="5" id="KW-1185">Reference proteome</keyword>
<evidence type="ECO:0000313" key="5">
    <source>
        <dbReference type="Proteomes" id="UP000235145"/>
    </source>
</evidence>
<dbReference type="AlphaFoldDB" id="A0A9R1XB09"/>
<evidence type="ECO:0000256" key="1">
    <source>
        <dbReference type="ARBA" id="ARBA00004123"/>
    </source>
</evidence>
<proteinExistence type="predicted"/>
<protein>
    <recommendedName>
        <fullName evidence="3">Mediator complex subunit 15 KIX domain-containing protein</fullName>
    </recommendedName>
</protein>
<gene>
    <name evidence="4" type="ORF">LSAT_V11C500247260</name>
</gene>
<dbReference type="GO" id="GO:0003713">
    <property type="term" value="F:transcription coactivator activity"/>
    <property type="evidence" value="ECO:0007669"/>
    <property type="project" value="InterPro"/>
</dbReference>
<dbReference type="Pfam" id="PF16987">
    <property type="entry name" value="KIX_2"/>
    <property type="match status" value="3"/>
</dbReference>
<dbReference type="Proteomes" id="UP000235145">
    <property type="component" value="Unassembled WGS sequence"/>
</dbReference>
<dbReference type="InterPro" id="IPR036529">
    <property type="entry name" value="KIX_dom_sf"/>
</dbReference>
<evidence type="ECO:0000256" key="2">
    <source>
        <dbReference type="ARBA" id="ARBA00023242"/>
    </source>
</evidence>
<comment type="subcellular location">
    <subcellularLocation>
        <location evidence="1">Nucleus</location>
    </subcellularLocation>
</comment>
<dbReference type="PANTHER" id="PTHR33137:SF4">
    <property type="entry name" value="MEDIATOR OF RNA POLYMERASE II TRANSCRIPTION SUBUNIT 15A-RELATED"/>
    <property type="match status" value="1"/>
</dbReference>
<reference evidence="4 5" key="1">
    <citation type="journal article" date="2017" name="Nat. Commun.">
        <title>Genome assembly with in vitro proximity ligation data and whole-genome triplication in lettuce.</title>
        <authorList>
            <person name="Reyes-Chin-Wo S."/>
            <person name="Wang Z."/>
            <person name="Yang X."/>
            <person name="Kozik A."/>
            <person name="Arikit S."/>
            <person name="Song C."/>
            <person name="Xia L."/>
            <person name="Froenicke L."/>
            <person name="Lavelle D.O."/>
            <person name="Truco M.J."/>
            <person name="Xia R."/>
            <person name="Zhu S."/>
            <person name="Xu C."/>
            <person name="Xu H."/>
            <person name="Xu X."/>
            <person name="Cox K."/>
            <person name="Korf I."/>
            <person name="Meyers B.C."/>
            <person name="Michelmore R.W."/>
        </authorList>
    </citation>
    <scope>NUCLEOTIDE SEQUENCE [LARGE SCALE GENOMIC DNA]</scope>
    <source>
        <strain evidence="5">cv. Salinas</strain>
        <tissue evidence="4">Seedlings</tissue>
    </source>
</reference>